<dbReference type="Proteomes" id="UP000269157">
    <property type="component" value="Unassembled WGS sequence"/>
</dbReference>
<evidence type="ECO:0000313" key="2">
    <source>
        <dbReference type="Proteomes" id="UP000269157"/>
    </source>
</evidence>
<name>A0A497VRA6_9RHOB</name>
<sequence>MANISHAIHNSFYDRVGDFFMSLLKAMDLAGSANARFREMEHLNTRSDAQLEKMGLRREEIAQHVFRDIYYAKAA</sequence>
<accession>A0A497VRA6</accession>
<protein>
    <recommendedName>
        <fullName evidence="3">DUF1127 domain-containing protein</fullName>
    </recommendedName>
</protein>
<gene>
    <name evidence="1" type="ORF">BCF46_2495</name>
</gene>
<keyword evidence="2" id="KW-1185">Reference proteome</keyword>
<proteinExistence type="predicted"/>
<dbReference type="OrthoDB" id="7867799at2"/>
<organism evidence="1 2">
    <name type="scientific">Litoreibacter meonggei</name>
    <dbReference type="NCBI Taxonomy" id="1049199"/>
    <lineage>
        <taxon>Bacteria</taxon>
        <taxon>Pseudomonadati</taxon>
        <taxon>Pseudomonadota</taxon>
        <taxon>Alphaproteobacteria</taxon>
        <taxon>Rhodobacterales</taxon>
        <taxon>Roseobacteraceae</taxon>
        <taxon>Litoreibacter</taxon>
    </lineage>
</organism>
<dbReference type="AlphaFoldDB" id="A0A497VRA6"/>
<evidence type="ECO:0000313" key="1">
    <source>
        <dbReference type="EMBL" id="RLJ41536.1"/>
    </source>
</evidence>
<dbReference type="EMBL" id="RCCE01000004">
    <property type="protein sequence ID" value="RLJ41536.1"/>
    <property type="molecule type" value="Genomic_DNA"/>
</dbReference>
<comment type="caution">
    <text evidence="1">The sequence shown here is derived from an EMBL/GenBank/DDBJ whole genome shotgun (WGS) entry which is preliminary data.</text>
</comment>
<reference evidence="1 2" key="1">
    <citation type="submission" date="2018-10" db="EMBL/GenBank/DDBJ databases">
        <title>Genomic Encyclopedia of Archaeal and Bacterial Type Strains, Phase II (KMG-II): from individual species to whole genera.</title>
        <authorList>
            <person name="Goeker M."/>
        </authorList>
    </citation>
    <scope>NUCLEOTIDE SEQUENCE [LARGE SCALE GENOMIC DNA]</scope>
    <source>
        <strain evidence="1 2">DSM 29466</strain>
    </source>
</reference>
<evidence type="ECO:0008006" key="3">
    <source>
        <dbReference type="Google" id="ProtNLM"/>
    </source>
</evidence>
<dbReference type="RefSeq" id="WP_121024696.1">
    <property type="nucleotide sequence ID" value="NZ_RCCE01000004.1"/>
</dbReference>